<dbReference type="NCBIfam" id="TIGR00762">
    <property type="entry name" value="DegV"/>
    <property type="match status" value="1"/>
</dbReference>
<dbReference type="InterPro" id="IPR003797">
    <property type="entry name" value="DegV"/>
</dbReference>
<organism evidence="2">
    <name type="scientific">freshwater metagenome</name>
    <dbReference type="NCBI Taxonomy" id="449393"/>
    <lineage>
        <taxon>unclassified sequences</taxon>
        <taxon>metagenomes</taxon>
        <taxon>ecological metagenomes</taxon>
    </lineage>
</organism>
<dbReference type="Gene3D" id="3.30.1180.10">
    <property type="match status" value="1"/>
</dbReference>
<accession>A0A6J6X7C4</accession>
<dbReference type="PANTHER" id="PTHR33434">
    <property type="entry name" value="DEGV DOMAIN-CONTAINING PROTEIN DR_1986-RELATED"/>
    <property type="match status" value="1"/>
</dbReference>
<name>A0A6J6X7C4_9ZZZZ</name>
<protein>
    <submittedName>
        <fullName evidence="2">Unannotated protein</fullName>
    </submittedName>
</protein>
<dbReference type="SUPFAM" id="SSF82549">
    <property type="entry name" value="DAK1/DegV-like"/>
    <property type="match status" value="1"/>
</dbReference>
<sequence>MTVRIVTDSACDLPEEIERSLNIEIVPLTVRFGDQEYVDRGELGVAEFWERIGKSKQIPTTAAPAPGAFEAAYRKVIAEGATGIVVICLTSKLSATMSSAELAARSITEVPIEIVDSKSASVGEGLAAMAAARHAASGADTAAVAEAARSLADRTRILGGLDTLEYLRKGGRVGAAKALFGELLSVKPCISIRDGEVAEAGKVRTHSKVVAWLLEEFSKIENPEYVMVFHSMAPDAAEFLAQVKALAPDMEIETGIMGPIVGTHIGPRAIGMGWVEAK</sequence>
<dbReference type="PROSITE" id="PS51482">
    <property type="entry name" value="DEGV"/>
    <property type="match status" value="1"/>
</dbReference>
<dbReference type="InterPro" id="IPR050270">
    <property type="entry name" value="DegV_domain_contain"/>
</dbReference>
<dbReference type="InterPro" id="IPR043168">
    <property type="entry name" value="DegV_C"/>
</dbReference>
<dbReference type="Pfam" id="PF02645">
    <property type="entry name" value="DegV"/>
    <property type="match status" value="1"/>
</dbReference>
<dbReference type="GO" id="GO:0008289">
    <property type="term" value="F:lipid binding"/>
    <property type="evidence" value="ECO:0007669"/>
    <property type="project" value="UniProtKB-KW"/>
</dbReference>
<keyword evidence="1" id="KW-0446">Lipid-binding</keyword>
<reference evidence="2" key="1">
    <citation type="submission" date="2020-05" db="EMBL/GenBank/DDBJ databases">
        <authorList>
            <person name="Chiriac C."/>
            <person name="Salcher M."/>
            <person name="Ghai R."/>
            <person name="Kavagutti S V."/>
        </authorList>
    </citation>
    <scope>NUCLEOTIDE SEQUENCE</scope>
</reference>
<evidence type="ECO:0000256" key="1">
    <source>
        <dbReference type="ARBA" id="ARBA00023121"/>
    </source>
</evidence>
<gene>
    <name evidence="2" type="ORF">UFOPK2925_01478</name>
</gene>
<dbReference type="PANTHER" id="PTHR33434:SF2">
    <property type="entry name" value="FATTY ACID-BINDING PROTEIN TM_1468"/>
    <property type="match status" value="1"/>
</dbReference>
<evidence type="ECO:0000313" key="2">
    <source>
        <dbReference type="EMBL" id="CAB4791196.1"/>
    </source>
</evidence>
<proteinExistence type="predicted"/>
<dbReference type="AlphaFoldDB" id="A0A6J6X7C4"/>
<dbReference type="EMBL" id="CAEZZU010000272">
    <property type="protein sequence ID" value="CAB4791196.1"/>
    <property type="molecule type" value="Genomic_DNA"/>
</dbReference>
<dbReference type="Gene3D" id="3.40.50.10170">
    <property type="match status" value="1"/>
</dbReference>